<dbReference type="InParanoid" id="A0A0G4ETX4"/>
<gene>
    <name evidence="7" type="ORF">Vbra_13143</name>
</gene>
<dbReference type="PANTHER" id="PTHR23241:SF102">
    <property type="entry name" value="LD23009P"/>
    <property type="match status" value="1"/>
</dbReference>
<evidence type="ECO:0000256" key="4">
    <source>
        <dbReference type="ARBA" id="ARBA00023136"/>
    </source>
</evidence>
<protein>
    <recommendedName>
        <fullName evidence="6">TMEM205-like domain-containing protein</fullName>
    </recommendedName>
</protein>
<evidence type="ECO:0000256" key="3">
    <source>
        <dbReference type="ARBA" id="ARBA00022989"/>
    </source>
</evidence>
<dbReference type="VEuPathDB" id="CryptoDB:Vbra_13143"/>
<keyword evidence="3 5" id="KW-1133">Transmembrane helix</keyword>
<evidence type="ECO:0000313" key="7">
    <source>
        <dbReference type="EMBL" id="CEM01513.1"/>
    </source>
</evidence>
<reference evidence="7 8" key="1">
    <citation type="submission" date="2014-11" db="EMBL/GenBank/DDBJ databases">
        <authorList>
            <person name="Zhu J."/>
            <person name="Qi W."/>
            <person name="Song R."/>
        </authorList>
    </citation>
    <scope>NUCLEOTIDE SEQUENCE [LARGE SCALE GENOMIC DNA]</scope>
</reference>
<keyword evidence="4 5" id="KW-0472">Membrane</keyword>
<name>A0A0G4ETX4_VITBC</name>
<comment type="subcellular location">
    <subcellularLocation>
        <location evidence="1">Membrane</location>
    </subcellularLocation>
</comment>
<evidence type="ECO:0000256" key="2">
    <source>
        <dbReference type="ARBA" id="ARBA00022692"/>
    </source>
</evidence>
<keyword evidence="2 5" id="KW-0812">Transmembrane</keyword>
<evidence type="ECO:0000259" key="6">
    <source>
        <dbReference type="Pfam" id="PF13664"/>
    </source>
</evidence>
<accession>A0A0G4ETX4</accession>
<dbReference type="Pfam" id="PF13664">
    <property type="entry name" value="DUF4149"/>
    <property type="match status" value="1"/>
</dbReference>
<dbReference type="PhylomeDB" id="A0A0G4ETX4"/>
<evidence type="ECO:0000256" key="5">
    <source>
        <dbReference type="SAM" id="Phobius"/>
    </source>
</evidence>
<feature type="transmembrane region" description="Helical" evidence="5">
    <location>
        <begin position="105"/>
        <end position="124"/>
    </location>
</feature>
<keyword evidence="8" id="KW-1185">Reference proteome</keyword>
<dbReference type="EMBL" id="CDMY01000305">
    <property type="protein sequence ID" value="CEM01513.1"/>
    <property type="molecule type" value="Genomic_DNA"/>
</dbReference>
<dbReference type="FunCoup" id="A0A0G4ETX4">
    <property type="interactions" value="1"/>
</dbReference>
<dbReference type="InterPro" id="IPR053009">
    <property type="entry name" value="Xanthocillin_Biosynth-Assoc"/>
</dbReference>
<feature type="transmembrane region" description="Helical" evidence="5">
    <location>
        <begin position="174"/>
        <end position="196"/>
    </location>
</feature>
<dbReference type="Proteomes" id="UP000041254">
    <property type="component" value="Unassembled WGS sequence"/>
</dbReference>
<dbReference type="GO" id="GO:0016020">
    <property type="term" value="C:membrane"/>
    <property type="evidence" value="ECO:0007669"/>
    <property type="project" value="UniProtKB-SubCell"/>
</dbReference>
<dbReference type="AlphaFoldDB" id="A0A0G4ETX4"/>
<dbReference type="InterPro" id="IPR025423">
    <property type="entry name" value="TMEM205-like"/>
</dbReference>
<evidence type="ECO:0000313" key="8">
    <source>
        <dbReference type="Proteomes" id="UP000041254"/>
    </source>
</evidence>
<dbReference type="PANTHER" id="PTHR23241">
    <property type="entry name" value="LATE EMBRYOGENESIS ABUNDANT PLANTS LEA-RELATED"/>
    <property type="match status" value="1"/>
</dbReference>
<sequence>MSSLPVLSQIATALGVASVSALAAPQRLKGIGESLAPLLSLSWGVLFGSQVWVSLVSGITMFRTVPRHTFGKLQSKLFPAYFQLSTICSSLLTIATAALMPSNRLLHTCAGLSLASSLVNLVYLEPQTTATMYERHAIERELGIGVSMKDDPATVEMAKANTELQRLNKKFGMYHGISSLSNLIGLVALFPFAWAIKPACLSVAPTSPSGPPSRHVIYKIDM</sequence>
<feature type="domain" description="TMEM205-like" evidence="6">
    <location>
        <begin position="41"/>
        <end position="136"/>
    </location>
</feature>
<proteinExistence type="predicted"/>
<dbReference type="OrthoDB" id="1641132at2759"/>
<feature type="transmembrane region" description="Helical" evidence="5">
    <location>
        <begin position="77"/>
        <end position="99"/>
    </location>
</feature>
<evidence type="ECO:0000256" key="1">
    <source>
        <dbReference type="ARBA" id="ARBA00004370"/>
    </source>
</evidence>
<organism evidence="7 8">
    <name type="scientific">Vitrella brassicaformis (strain CCMP3155)</name>
    <dbReference type="NCBI Taxonomy" id="1169540"/>
    <lineage>
        <taxon>Eukaryota</taxon>
        <taxon>Sar</taxon>
        <taxon>Alveolata</taxon>
        <taxon>Colpodellida</taxon>
        <taxon>Vitrellaceae</taxon>
        <taxon>Vitrella</taxon>
    </lineage>
</organism>